<dbReference type="PATRIC" id="fig|320778.3.peg.1383"/>
<organism evidence="1 2">
    <name type="scientific">Photobacterium ganghwense</name>
    <dbReference type="NCBI Taxonomy" id="320778"/>
    <lineage>
        <taxon>Bacteria</taxon>
        <taxon>Pseudomonadati</taxon>
        <taxon>Pseudomonadota</taxon>
        <taxon>Gammaproteobacteria</taxon>
        <taxon>Vibrionales</taxon>
        <taxon>Vibrionaceae</taxon>
        <taxon>Photobacterium</taxon>
    </lineage>
</organism>
<dbReference type="RefSeq" id="WP_047884370.1">
    <property type="nucleotide sequence ID" value="NZ_LDOU01000006.1"/>
</dbReference>
<keyword evidence="2" id="KW-1185">Reference proteome</keyword>
<protein>
    <submittedName>
        <fullName evidence="1">Uncharacterized protein</fullName>
    </submittedName>
</protein>
<dbReference type="EMBL" id="LDOU01000006">
    <property type="protein sequence ID" value="KLV10207.1"/>
    <property type="molecule type" value="Genomic_DNA"/>
</dbReference>
<comment type="caution">
    <text evidence="1">The sequence shown here is derived from an EMBL/GenBank/DDBJ whole genome shotgun (WGS) entry which is preliminary data.</text>
</comment>
<accession>A0A0J1K794</accession>
<dbReference type="Proteomes" id="UP000035909">
    <property type="component" value="Unassembled WGS sequence"/>
</dbReference>
<dbReference type="STRING" id="320778.ABT57_06430"/>
<evidence type="ECO:0000313" key="1">
    <source>
        <dbReference type="EMBL" id="KLV10207.1"/>
    </source>
</evidence>
<reference evidence="1 2" key="1">
    <citation type="submission" date="2015-05" db="EMBL/GenBank/DDBJ databases">
        <title>Photobacterium galathea sp. nov.</title>
        <authorList>
            <person name="Machado H."/>
            <person name="Gram L."/>
        </authorList>
    </citation>
    <scope>NUCLEOTIDE SEQUENCE [LARGE SCALE GENOMIC DNA]</scope>
    <source>
        <strain evidence="1 2">DSM 22954</strain>
    </source>
</reference>
<gene>
    <name evidence="1" type="ORF">ABT57_06430</name>
</gene>
<sequence length="92" mass="10289">MSEKSFVNINVKVSNQAVANLRSAMKQSKTKNGVKLDRGAVVSAALESFTQDQWEKVLQPLVEQALRFRELESLIKQGKHVSPEDIQSLFMG</sequence>
<proteinExistence type="predicted"/>
<dbReference type="AlphaFoldDB" id="A0A0J1K794"/>
<evidence type="ECO:0000313" key="2">
    <source>
        <dbReference type="Proteomes" id="UP000035909"/>
    </source>
</evidence>
<name>A0A0J1K794_9GAMM</name>